<accession>A0A834LUK5</accession>
<sequence>MVRDDMEQGSKAIMQTSVRALPANEWRRASYLGGSSDSFWRKVEAFVPETEISDEPLSLVLEVPHKEADLIPPSVLRASRALEPIRLSAELSIRKSNTNIDLMVSRWSKDTHTIVFPWGDSGPTLQDTAVLMRLSTRGSVALGPSSLSPTDARLVDWLRRAYMEAGKTVPPAGQATEFCGKMYDSDLHLAGFLVYWRSFFVIPDFPYEGPNHTVFPLIASLARGDFVPLGPLFLGSLFHRLDQVHADTKSSMGRYDTVSVVHTEFLMAFCFEHFPSLAPSPADISGGHEPRPQIMRWSGVSSMKSWGKRIDDADTFFPRPYAEPVEGALPTNFFSENDHIVDFQTEGITVSASTIAAFDAACPCSLPALCAEGTRSMLYRPDKVARQFGYDQGVPGQAPPLRSYVESLCHFTRAFVGELTEGFSVVVPKARQTGWRGKKSYWASSSITLAASRDGAPTQAVKTSRSEETPASVASAGTKGRNIPRLRERGKIRRLARMIDSSIDDTALISRYSKLPRPTLSSPGDTSVAAGKKVVVDLAEGESDGTDNDAEGGDGRNSEEVEDSDVDSSEGGQSDKDGDDEDHSGDGNSNEYLGDGEEGNVLRMKMTGMEMIMMAMATKVAMVAEVMVRIWVLTQRTPIEEDDDESGLIPRRRIPTEELLSIPDINQLAPEAVTPQLPRREAVKFAFDLFHRCVNVPPTGDVVTHFQAHDAAVAFTNLTSAKVFADLQDDSLISLRTPQAGYVASDFGEGSSSIAWGSMLQKQAEAGTSHEQEAIEDDSEVRVVKPHVSNEEEVLSNKAFFGQFRLTRDETSFLSFIQDHFPYTFFKIRGLYSLTIGRMQLQCLHNFLQSIKDIRVCDLSLSQIEEIGLTIQNFDKLGFDIWWVYKEFETTKIMRENDVHWRHCEGAKAVLEEAQVALARVQDIVATAAAVVEEHRLANENMAEEARLGDRLLNVPLCDTDPFLKKIFG</sequence>
<evidence type="ECO:0000313" key="3">
    <source>
        <dbReference type="EMBL" id="KAF7151227.1"/>
    </source>
</evidence>
<gene>
    <name evidence="3" type="ORF">RHSIM_Rhsim02G0158500</name>
</gene>
<dbReference type="PANTHER" id="PTHR46033:SF80">
    <property type="entry name" value="PROTEIN MAIN-LIKE 2-LIKE"/>
    <property type="match status" value="1"/>
</dbReference>
<feature type="region of interest" description="Disordered" evidence="1">
    <location>
        <begin position="538"/>
        <end position="599"/>
    </location>
</feature>
<protein>
    <recommendedName>
        <fullName evidence="2">Aminotransferase-like plant mobile domain-containing protein</fullName>
    </recommendedName>
</protein>
<dbReference type="Pfam" id="PF10536">
    <property type="entry name" value="PMD"/>
    <property type="match status" value="1"/>
</dbReference>
<evidence type="ECO:0000259" key="2">
    <source>
        <dbReference type="Pfam" id="PF10536"/>
    </source>
</evidence>
<evidence type="ECO:0000256" key="1">
    <source>
        <dbReference type="SAM" id="MobiDB-lite"/>
    </source>
</evidence>
<reference evidence="3" key="1">
    <citation type="submission" date="2019-11" db="EMBL/GenBank/DDBJ databases">
        <authorList>
            <person name="Liu Y."/>
            <person name="Hou J."/>
            <person name="Li T.-Q."/>
            <person name="Guan C.-H."/>
            <person name="Wu X."/>
            <person name="Wu H.-Z."/>
            <person name="Ling F."/>
            <person name="Zhang R."/>
            <person name="Shi X.-G."/>
            <person name="Ren J.-P."/>
            <person name="Chen E.-F."/>
            <person name="Sun J.-M."/>
        </authorList>
    </citation>
    <scope>NUCLEOTIDE SEQUENCE</scope>
    <source>
        <strain evidence="3">Adult_tree_wgs_1</strain>
        <tissue evidence="3">Leaves</tissue>
    </source>
</reference>
<comment type="caution">
    <text evidence="3">The sequence shown here is derived from an EMBL/GenBank/DDBJ whole genome shotgun (WGS) entry which is preliminary data.</text>
</comment>
<dbReference type="PANTHER" id="PTHR46033">
    <property type="entry name" value="PROTEIN MAIN-LIKE 2"/>
    <property type="match status" value="1"/>
</dbReference>
<name>A0A834LUK5_RHOSS</name>
<feature type="domain" description="Aminotransferase-like plant mobile" evidence="2">
    <location>
        <begin position="87"/>
        <end position="398"/>
    </location>
</feature>
<dbReference type="AlphaFoldDB" id="A0A834LUK5"/>
<evidence type="ECO:0000313" key="4">
    <source>
        <dbReference type="Proteomes" id="UP000626092"/>
    </source>
</evidence>
<dbReference type="EMBL" id="WJXA01000002">
    <property type="protein sequence ID" value="KAF7151227.1"/>
    <property type="molecule type" value="Genomic_DNA"/>
</dbReference>
<feature type="region of interest" description="Disordered" evidence="1">
    <location>
        <begin position="453"/>
        <end position="489"/>
    </location>
</feature>
<dbReference type="Proteomes" id="UP000626092">
    <property type="component" value="Unassembled WGS sequence"/>
</dbReference>
<feature type="compositionally biased region" description="Acidic residues" evidence="1">
    <location>
        <begin position="539"/>
        <end position="552"/>
    </location>
</feature>
<organism evidence="3 4">
    <name type="scientific">Rhododendron simsii</name>
    <name type="common">Sims's rhododendron</name>
    <dbReference type="NCBI Taxonomy" id="118357"/>
    <lineage>
        <taxon>Eukaryota</taxon>
        <taxon>Viridiplantae</taxon>
        <taxon>Streptophyta</taxon>
        <taxon>Embryophyta</taxon>
        <taxon>Tracheophyta</taxon>
        <taxon>Spermatophyta</taxon>
        <taxon>Magnoliopsida</taxon>
        <taxon>eudicotyledons</taxon>
        <taxon>Gunneridae</taxon>
        <taxon>Pentapetalae</taxon>
        <taxon>asterids</taxon>
        <taxon>Ericales</taxon>
        <taxon>Ericaceae</taxon>
        <taxon>Ericoideae</taxon>
        <taxon>Rhodoreae</taxon>
        <taxon>Rhododendron</taxon>
    </lineage>
</organism>
<dbReference type="OrthoDB" id="1572276at2759"/>
<dbReference type="GO" id="GO:0010073">
    <property type="term" value="P:meristem maintenance"/>
    <property type="evidence" value="ECO:0007669"/>
    <property type="project" value="InterPro"/>
</dbReference>
<dbReference type="InterPro" id="IPR044824">
    <property type="entry name" value="MAIN-like"/>
</dbReference>
<proteinExistence type="predicted"/>
<dbReference type="InterPro" id="IPR019557">
    <property type="entry name" value="AminoTfrase-like_pln_mobile"/>
</dbReference>
<keyword evidence="4" id="KW-1185">Reference proteome</keyword>